<reference evidence="1" key="1">
    <citation type="submission" date="2021-10" db="EMBL/GenBank/DDBJ databases">
        <title>Psilocybe cubensis genome.</title>
        <authorList>
            <person name="Mckernan K.J."/>
            <person name="Crawford S."/>
            <person name="Trippe A."/>
            <person name="Kane L.T."/>
            <person name="Mclaughlin S."/>
        </authorList>
    </citation>
    <scope>NUCLEOTIDE SEQUENCE</scope>
    <source>
        <strain evidence="1">MGC-MH-2018</strain>
    </source>
</reference>
<evidence type="ECO:0000313" key="2">
    <source>
        <dbReference type="Proteomes" id="UP000664032"/>
    </source>
</evidence>
<gene>
    <name evidence="1" type="ORF">JR316_0000377</name>
</gene>
<evidence type="ECO:0000313" key="1">
    <source>
        <dbReference type="EMBL" id="KAH9486313.1"/>
    </source>
</evidence>
<accession>A0ACB8HET3</accession>
<sequence>MTFEPHLHWSFNNEHVLLPSIVLTSFGNFVVALLLIVSICLLERYLTFLLEKQCSPRFFKLSRISFAFWRTGLYSIATLLRLCYMLVAMTFHLGHHRKISAILTYLDALRQVITLSAAQFIIELRNLPKARDVYPHQKYESISRPLLSDEEQTYPPRTVKTRPRSKSKPDDIFIHPTQSNIARADAVALEMGLGGETERVQANTYPREESGWEVGKGRDMARELLLGSKEKKKSRESFYINDSDSDSSQR</sequence>
<comment type="caution">
    <text evidence="1">The sequence shown here is derived from an EMBL/GenBank/DDBJ whole genome shotgun (WGS) entry which is preliminary data.</text>
</comment>
<dbReference type="Proteomes" id="UP000664032">
    <property type="component" value="Unassembled WGS sequence"/>
</dbReference>
<protein>
    <submittedName>
        <fullName evidence="1">Uncharacterized protein</fullName>
    </submittedName>
</protein>
<organism evidence="1 2">
    <name type="scientific">Psilocybe cubensis</name>
    <name type="common">Psychedelic mushroom</name>
    <name type="synonym">Stropharia cubensis</name>
    <dbReference type="NCBI Taxonomy" id="181762"/>
    <lineage>
        <taxon>Eukaryota</taxon>
        <taxon>Fungi</taxon>
        <taxon>Dikarya</taxon>
        <taxon>Basidiomycota</taxon>
        <taxon>Agaricomycotina</taxon>
        <taxon>Agaricomycetes</taxon>
        <taxon>Agaricomycetidae</taxon>
        <taxon>Agaricales</taxon>
        <taxon>Agaricineae</taxon>
        <taxon>Strophariaceae</taxon>
        <taxon>Psilocybe</taxon>
    </lineage>
</organism>
<keyword evidence="2" id="KW-1185">Reference proteome</keyword>
<dbReference type="EMBL" id="JAFIQS020000001">
    <property type="protein sequence ID" value="KAH9486313.1"/>
    <property type="molecule type" value="Genomic_DNA"/>
</dbReference>
<name>A0ACB8HET3_PSICU</name>
<proteinExistence type="predicted"/>